<proteinExistence type="predicted"/>
<reference evidence="3 4" key="1">
    <citation type="journal article" date="2016" name="Nat. Commun.">
        <title>Thousands of microbial genomes shed light on interconnected biogeochemical processes in an aquifer system.</title>
        <authorList>
            <person name="Anantharaman K."/>
            <person name="Brown C.T."/>
            <person name="Hug L.A."/>
            <person name="Sharon I."/>
            <person name="Castelle C.J."/>
            <person name="Probst A.J."/>
            <person name="Thomas B.C."/>
            <person name="Singh A."/>
            <person name="Wilkins M.J."/>
            <person name="Karaoz U."/>
            <person name="Brodie E.L."/>
            <person name="Williams K.H."/>
            <person name="Hubbard S.S."/>
            <person name="Banfield J.F."/>
        </authorList>
    </citation>
    <scope>NUCLEOTIDE SEQUENCE [LARGE SCALE GENOMIC DNA]</scope>
</reference>
<dbReference type="SUPFAM" id="SSF54368">
    <property type="entry name" value="Glutamine synthetase, N-terminal domain"/>
    <property type="match status" value="1"/>
</dbReference>
<dbReference type="Gene3D" id="3.30.590.10">
    <property type="entry name" value="Glutamine synthetase/guanido kinase, catalytic domain"/>
    <property type="match status" value="1"/>
</dbReference>
<dbReference type="Pfam" id="PF03951">
    <property type="entry name" value="Gln-synt_N"/>
    <property type="match status" value="1"/>
</dbReference>
<dbReference type="GO" id="GO:0005737">
    <property type="term" value="C:cytoplasm"/>
    <property type="evidence" value="ECO:0007669"/>
    <property type="project" value="TreeGrafter"/>
</dbReference>
<comment type="function">
    <text evidence="1">Catalyzes the ATP-dependent biosynthesis of glutamine from glutamate and ammonia.</text>
</comment>
<dbReference type="STRING" id="1797995.A2242_02295"/>
<dbReference type="GO" id="GO:0006542">
    <property type="term" value="P:glutamine biosynthetic process"/>
    <property type="evidence" value="ECO:0007669"/>
    <property type="project" value="InterPro"/>
</dbReference>
<dbReference type="Proteomes" id="UP000178925">
    <property type="component" value="Unassembled WGS sequence"/>
</dbReference>
<dbReference type="PANTHER" id="PTHR20852:SF57">
    <property type="entry name" value="GLUTAMINE SYNTHETASE 2 CYTOPLASMIC"/>
    <property type="match status" value="1"/>
</dbReference>
<dbReference type="Gene3D" id="3.10.20.70">
    <property type="entry name" value="Glutamine synthetase, N-terminal domain"/>
    <property type="match status" value="1"/>
</dbReference>
<dbReference type="EMBL" id="MFGC01000015">
    <property type="protein sequence ID" value="OGF28257.1"/>
    <property type="molecule type" value="Genomic_DNA"/>
</dbReference>
<dbReference type="GO" id="GO:0004356">
    <property type="term" value="F:glutamine synthetase activity"/>
    <property type="evidence" value="ECO:0007669"/>
    <property type="project" value="InterPro"/>
</dbReference>
<dbReference type="InterPro" id="IPR036651">
    <property type="entry name" value="Gln_synt_N_sf"/>
</dbReference>
<name>A0A1F5SNG1_9BACT</name>
<organism evidence="3 4">
    <name type="scientific">Candidatus Falkowbacteria bacterium RIFOXYA2_FULL_47_9</name>
    <dbReference type="NCBI Taxonomy" id="1797995"/>
    <lineage>
        <taxon>Bacteria</taxon>
        <taxon>Candidatus Falkowiibacteriota</taxon>
    </lineage>
</organism>
<sequence>MGKFADVPVRGFDGSSTEQAEGHFSDCKLEPVHCIPDPVRGANNVLVLCEVLNPDATPHHSNTRAALRAVAARCEEHEAWFAVEQEYTLYQKDWPLGRQYGPVPGLYRAIGNYLRRGL</sequence>
<dbReference type="PANTHER" id="PTHR20852">
    <property type="entry name" value="GLUTAMINE SYNTHETASE"/>
    <property type="match status" value="1"/>
</dbReference>
<evidence type="ECO:0000313" key="4">
    <source>
        <dbReference type="Proteomes" id="UP000178925"/>
    </source>
</evidence>
<evidence type="ECO:0000313" key="3">
    <source>
        <dbReference type="EMBL" id="OGF28257.1"/>
    </source>
</evidence>
<dbReference type="InterPro" id="IPR050292">
    <property type="entry name" value="Glutamine_Synthetase"/>
</dbReference>
<gene>
    <name evidence="3" type="ORF">A2242_02295</name>
</gene>
<feature type="domain" description="GS beta-grasp" evidence="2">
    <location>
        <begin position="6"/>
        <end position="54"/>
    </location>
</feature>
<protein>
    <recommendedName>
        <fullName evidence="2">GS beta-grasp domain-containing protein</fullName>
    </recommendedName>
</protein>
<evidence type="ECO:0000256" key="1">
    <source>
        <dbReference type="ARBA" id="ARBA00003117"/>
    </source>
</evidence>
<evidence type="ECO:0000259" key="2">
    <source>
        <dbReference type="Pfam" id="PF03951"/>
    </source>
</evidence>
<dbReference type="InterPro" id="IPR008147">
    <property type="entry name" value="Gln_synt_N"/>
</dbReference>
<comment type="caution">
    <text evidence="3">The sequence shown here is derived from an EMBL/GenBank/DDBJ whole genome shotgun (WGS) entry which is preliminary data.</text>
</comment>
<accession>A0A1F5SNG1</accession>
<dbReference type="AlphaFoldDB" id="A0A1F5SNG1"/>